<dbReference type="OrthoDB" id="443832at2759"/>
<keyword evidence="2" id="KW-1185">Reference proteome</keyword>
<sequence length="326" mass="37415">MTTSTKILPHIDPGSLNYIIYHKDCPDGFGAAYSAWTRLGTNATYFAAAHGAPQPSDTEIQGKRIGIFDFSYHKPIIKKLEEKAEFLIIVDHHISAKERLIGHGDEKEQNYHFDMNKSGARLAWEFFYPDKEVPLLIRHIEDQDLWRFALPKTREFSTYWQNVQKEFETYDQYVKDEELIKKAIESGTHMLNYKDTLVNQLVEKHAAKRRLTLTVNQTPGSSNKPPTSITKTFTVYIINSITMHSELGNALAKIEDSDFGLVWHYDAKEKEYSVSLRSLDEKADVSQIAKVFGGGGHRNASGFIWDGETIESIFDYEKTDSEVWYM</sequence>
<dbReference type="InterPro" id="IPR038763">
    <property type="entry name" value="DHH_sf"/>
</dbReference>
<evidence type="ECO:0000313" key="1">
    <source>
        <dbReference type="EMBL" id="RIA92616.1"/>
    </source>
</evidence>
<dbReference type="SUPFAM" id="SSF64182">
    <property type="entry name" value="DHH phosphoesterases"/>
    <property type="match status" value="1"/>
</dbReference>
<dbReference type="PANTHER" id="PTHR46922:SF4">
    <property type="entry name" value="DHHA1 DOMAIN PROTEIN"/>
    <property type="match status" value="1"/>
</dbReference>
<dbReference type="PANTHER" id="PTHR46922">
    <property type="entry name" value="DHHA1 DOMAIN PROTEIN"/>
    <property type="match status" value="1"/>
</dbReference>
<dbReference type="Gene3D" id="3.10.310.30">
    <property type="match status" value="1"/>
</dbReference>
<name>A0A397T6V7_9GLOM</name>
<reference evidence="1 2" key="1">
    <citation type="submission" date="2018-06" db="EMBL/GenBank/DDBJ databases">
        <title>Comparative genomics reveals the genomic features of Rhizophagus irregularis, R. cerebriforme, R. diaphanum and Gigaspora rosea, and their symbiotic lifestyle signature.</title>
        <authorList>
            <person name="Morin E."/>
            <person name="San Clemente H."/>
            <person name="Chen E.C.H."/>
            <person name="De La Providencia I."/>
            <person name="Hainaut M."/>
            <person name="Kuo A."/>
            <person name="Kohler A."/>
            <person name="Murat C."/>
            <person name="Tang N."/>
            <person name="Roy S."/>
            <person name="Loubradou J."/>
            <person name="Henrissat B."/>
            <person name="Grigoriev I.V."/>
            <person name="Corradi N."/>
            <person name="Roux C."/>
            <person name="Martin F.M."/>
        </authorList>
    </citation>
    <scope>NUCLEOTIDE SEQUENCE [LARGE SCALE GENOMIC DNA]</scope>
    <source>
        <strain evidence="1 2">DAOM 227022</strain>
    </source>
</reference>
<protein>
    <submittedName>
        <fullName evidence="1">Uncharacterized protein</fullName>
    </submittedName>
</protein>
<organism evidence="1 2">
    <name type="scientific">Glomus cerebriforme</name>
    <dbReference type="NCBI Taxonomy" id="658196"/>
    <lineage>
        <taxon>Eukaryota</taxon>
        <taxon>Fungi</taxon>
        <taxon>Fungi incertae sedis</taxon>
        <taxon>Mucoromycota</taxon>
        <taxon>Glomeromycotina</taxon>
        <taxon>Glomeromycetes</taxon>
        <taxon>Glomerales</taxon>
        <taxon>Glomeraceae</taxon>
        <taxon>Glomus</taxon>
    </lineage>
</organism>
<proteinExistence type="predicted"/>
<dbReference type="STRING" id="658196.A0A397T6V7"/>
<comment type="caution">
    <text evidence="1">The sequence shown here is derived from an EMBL/GenBank/DDBJ whole genome shotgun (WGS) entry which is preliminary data.</text>
</comment>
<accession>A0A397T6V7</accession>
<gene>
    <name evidence="1" type="ORF">C1645_736191</name>
</gene>
<dbReference type="EMBL" id="QKYT01000122">
    <property type="protein sequence ID" value="RIA92616.1"/>
    <property type="molecule type" value="Genomic_DNA"/>
</dbReference>
<dbReference type="AlphaFoldDB" id="A0A397T6V7"/>
<evidence type="ECO:0000313" key="2">
    <source>
        <dbReference type="Proteomes" id="UP000265703"/>
    </source>
</evidence>
<dbReference type="Proteomes" id="UP000265703">
    <property type="component" value="Unassembled WGS sequence"/>
</dbReference>